<dbReference type="InterPro" id="IPR037239">
    <property type="entry name" value="OSBP_sf"/>
</dbReference>
<feature type="region of interest" description="Disordered" evidence="1">
    <location>
        <begin position="46"/>
        <end position="70"/>
    </location>
</feature>
<evidence type="ECO:0000256" key="1">
    <source>
        <dbReference type="SAM" id="MobiDB-lite"/>
    </source>
</evidence>
<dbReference type="Proteomes" id="UP001233172">
    <property type="component" value="Unassembled WGS sequence"/>
</dbReference>
<reference evidence="2" key="1">
    <citation type="journal article" date="2023" name="PLoS Negl. Trop. Dis.">
        <title>A genome sequence for Biomphalaria pfeifferi, the major vector snail for the human-infecting parasite Schistosoma mansoni.</title>
        <authorList>
            <person name="Bu L."/>
            <person name="Lu L."/>
            <person name="Laidemitt M.R."/>
            <person name="Zhang S.M."/>
            <person name="Mutuku M."/>
            <person name="Mkoji G."/>
            <person name="Steinauer M."/>
            <person name="Loker E.S."/>
        </authorList>
    </citation>
    <scope>NUCLEOTIDE SEQUENCE</scope>
    <source>
        <strain evidence="2">KasaAsao</strain>
    </source>
</reference>
<dbReference type="SUPFAM" id="SSF144000">
    <property type="entry name" value="Oxysterol-binding protein-like"/>
    <property type="match status" value="1"/>
</dbReference>
<comment type="caution">
    <text evidence="2">The sequence shown here is derived from an EMBL/GenBank/DDBJ whole genome shotgun (WGS) entry which is preliminary data.</text>
</comment>
<dbReference type="FunFam" id="3.30.70.3490:FF:000001">
    <property type="entry name" value="Oxysterol-binding protein"/>
    <property type="match status" value="1"/>
</dbReference>
<feature type="non-terminal residue" evidence="2">
    <location>
        <position position="108"/>
    </location>
</feature>
<proteinExistence type="predicted"/>
<sequence length="108" mass="13259">KNEVFVDTKTYLSSRRLCNHQISRGPLESRKLWRNVTFYLKEKRVDDATEEKHKLEQRQRDEAKERKEQGKKWETQFFHEVGEHWVYHNPLVKRLKNKTPQTQRKRPA</sequence>
<reference evidence="2" key="2">
    <citation type="submission" date="2023-04" db="EMBL/GenBank/DDBJ databases">
        <authorList>
            <person name="Bu L."/>
            <person name="Lu L."/>
            <person name="Laidemitt M.R."/>
            <person name="Zhang S.M."/>
            <person name="Mutuku M."/>
            <person name="Mkoji G."/>
            <person name="Steinauer M."/>
            <person name="Loker E.S."/>
        </authorList>
    </citation>
    <scope>NUCLEOTIDE SEQUENCE</scope>
    <source>
        <strain evidence="2">KasaAsao</strain>
        <tissue evidence="2">Whole Snail</tissue>
    </source>
</reference>
<dbReference type="InterPro" id="IPR000648">
    <property type="entry name" value="Oxysterol-bd"/>
</dbReference>
<name>A0AAD8AW20_BIOPF</name>
<accession>A0AAD8AW20</accession>
<organism evidence="2 3">
    <name type="scientific">Biomphalaria pfeifferi</name>
    <name type="common">Bloodfluke planorb</name>
    <name type="synonym">Freshwater snail</name>
    <dbReference type="NCBI Taxonomy" id="112525"/>
    <lineage>
        <taxon>Eukaryota</taxon>
        <taxon>Metazoa</taxon>
        <taxon>Spiralia</taxon>
        <taxon>Lophotrochozoa</taxon>
        <taxon>Mollusca</taxon>
        <taxon>Gastropoda</taxon>
        <taxon>Heterobranchia</taxon>
        <taxon>Euthyneura</taxon>
        <taxon>Panpulmonata</taxon>
        <taxon>Hygrophila</taxon>
        <taxon>Lymnaeoidea</taxon>
        <taxon>Planorbidae</taxon>
        <taxon>Biomphalaria</taxon>
    </lineage>
</organism>
<dbReference type="Gene3D" id="3.30.70.3490">
    <property type="match status" value="1"/>
</dbReference>
<dbReference type="EMBL" id="JASAOG010000252">
    <property type="protein sequence ID" value="KAK0042060.1"/>
    <property type="molecule type" value="Genomic_DNA"/>
</dbReference>
<keyword evidence="3" id="KW-1185">Reference proteome</keyword>
<dbReference type="GO" id="GO:0008289">
    <property type="term" value="F:lipid binding"/>
    <property type="evidence" value="ECO:0007669"/>
    <property type="project" value="InterPro"/>
</dbReference>
<dbReference type="AlphaFoldDB" id="A0AAD8AW20"/>
<dbReference type="Pfam" id="PF01237">
    <property type="entry name" value="Oxysterol_BP"/>
    <property type="match status" value="1"/>
</dbReference>
<protein>
    <submittedName>
        <fullName evidence="2">Oxysterol-binding protein-related protein 9-like isoform X3</fullName>
    </submittedName>
</protein>
<evidence type="ECO:0000313" key="3">
    <source>
        <dbReference type="Proteomes" id="UP001233172"/>
    </source>
</evidence>
<evidence type="ECO:0000313" key="2">
    <source>
        <dbReference type="EMBL" id="KAK0042060.1"/>
    </source>
</evidence>
<gene>
    <name evidence="2" type="ORF">Bpfe_028469</name>
</gene>